<dbReference type="HAMAP" id="MF_01416">
    <property type="entry name" value="ATP_synth_delta_bact"/>
    <property type="match status" value="1"/>
</dbReference>
<dbReference type="GO" id="GO:0046933">
    <property type="term" value="F:proton-transporting ATP synthase activity, rotational mechanism"/>
    <property type="evidence" value="ECO:0007669"/>
    <property type="project" value="UniProtKB-UniRule"/>
</dbReference>
<dbReference type="GO" id="GO:0045259">
    <property type="term" value="C:proton-transporting ATP synthase complex"/>
    <property type="evidence" value="ECO:0007669"/>
    <property type="project" value="UniProtKB-KW"/>
</dbReference>
<dbReference type="NCBIfam" id="NF009967">
    <property type="entry name" value="PRK13430.1"/>
    <property type="match status" value="1"/>
</dbReference>
<dbReference type="RefSeq" id="WP_115029376.1">
    <property type="nucleotide sequence ID" value="NZ_UFYA01000001.1"/>
</dbReference>
<evidence type="ECO:0000256" key="4">
    <source>
        <dbReference type="ARBA" id="ARBA00023065"/>
    </source>
</evidence>
<dbReference type="PANTHER" id="PTHR11910">
    <property type="entry name" value="ATP SYNTHASE DELTA CHAIN"/>
    <property type="match status" value="1"/>
</dbReference>
<keyword evidence="5 7" id="KW-0472">Membrane</keyword>
<keyword evidence="6 7" id="KW-0066">ATP synthesis</keyword>
<protein>
    <recommendedName>
        <fullName evidence="7">ATP synthase subunit delta</fullName>
    </recommendedName>
    <alternativeName>
        <fullName evidence="7">ATP synthase F(1) sector subunit delta</fullName>
    </alternativeName>
    <alternativeName>
        <fullName evidence="7">F-type ATPase subunit delta</fullName>
        <shortName evidence="7">F-ATPase subunit delta</shortName>
    </alternativeName>
</protein>
<dbReference type="AlphaFoldDB" id="A0AA46BLP3"/>
<keyword evidence="2 7" id="KW-0813">Transport</keyword>
<evidence type="ECO:0000256" key="7">
    <source>
        <dbReference type="HAMAP-Rule" id="MF_01416"/>
    </source>
</evidence>
<dbReference type="InterPro" id="IPR000711">
    <property type="entry name" value="ATPase_OSCP/dsu"/>
</dbReference>
<keyword evidence="4 7" id="KW-0406">Ion transport</keyword>
<organism evidence="8 9">
    <name type="scientific">Dermatophilus congolensis</name>
    <dbReference type="NCBI Taxonomy" id="1863"/>
    <lineage>
        <taxon>Bacteria</taxon>
        <taxon>Bacillati</taxon>
        <taxon>Actinomycetota</taxon>
        <taxon>Actinomycetes</taxon>
        <taxon>Micrococcales</taxon>
        <taxon>Dermatophilaceae</taxon>
        <taxon>Dermatophilus</taxon>
    </lineage>
</organism>
<evidence type="ECO:0000256" key="6">
    <source>
        <dbReference type="ARBA" id="ARBA00023310"/>
    </source>
</evidence>
<keyword evidence="3 7" id="KW-0375">Hydrogen ion transport</keyword>
<keyword evidence="7" id="KW-0139">CF(1)</keyword>
<comment type="function">
    <text evidence="7">F(1)F(0) ATP synthase produces ATP from ADP in the presence of a proton or sodium gradient. F-type ATPases consist of two structural domains, F(1) containing the extramembraneous catalytic core and F(0) containing the membrane proton channel, linked together by a central stalk and a peripheral stalk. During catalysis, ATP synthesis in the catalytic domain of F(1) is coupled via a rotary mechanism of the central stalk subunits to proton translocation.</text>
</comment>
<evidence type="ECO:0000313" key="8">
    <source>
        <dbReference type="EMBL" id="STD04810.1"/>
    </source>
</evidence>
<proteinExistence type="inferred from homology"/>
<dbReference type="GO" id="GO:0005886">
    <property type="term" value="C:plasma membrane"/>
    <property type="evidence" value="ECO:0007669"/>
    <property type="project" value="UniProtKB-SubCell"/>
</dbReference>
<gene>
    <name evidence="7 8" type="primary">atpH</name>
    <name evidence="8" type="ORF">NCTC7915_00316</name>
</gene>
<evidence type="ECO:0000256" key="1">
    <source>
        <dbReference type="ARBA" id="ARBA00004370"/>
    </source>
</evidence>
<sequence length="272" mass="29740">MDGAPRSAWQSAVETLAGYQRAGGPDLRSLAGELFSVSELLADNAKLRMALTDRSRDAWSKRELARRLFGGRLSEPALAVVEAAVSGHWKESYNLITGMERLGGDCVLAAAQTEGNLDQIERELIAVEEKFRQDHQIGAALSGDRGDKRAKAELVARLLAGKVLPDTVWIAQRPVLNPRGYDYATVIRRYLSLAAKRRQAVTAVVTTRTLLPQTVVSRLQTGLSKMYGTTIFVTQVEDPQLLGGLRIQVGDEVIDGTIERRLADVSRTLSVS</sequence>
<evidence type="ECO:0000256" key="3">
    <source>
        <dbReference type="ARBA" id="ARBA00022781"/>
    </source>
</evidence>
<dbReference type="EMBL" id="UFYA01000001">
    <property type="protein sequence ID" value="STD04810.1"/>
    <property type="molecule type" value="Genomic_DNA"/>
</dbReference>
<comment type="caution">
    <text evidence="8">The sequence shown here is derived from an EMBL/GenBank/DDBJ whole genome shotgun (WGS) entry which is preliminary data.</text>
</comment>
<comment type="function">
    <text evidence="7">This protein is part of the stalk that links CF(0) to CF(1). It either transmits conformational changes from CF(0) to CF(1) or is implicated in proton conduction.</text>
</comment>
<evidence type="ECO:0000256" key="2">
    <source>
        <dbReference type="ARBA" id="ARBA00022448"/>
    </source>
</evidence>
<comment type="similarity">
    <text evidence="7">Belongs to the ATPase delta chain family.</text>
</comment>
<evidence type="ECO:0000256" key="5">
    <source>
        <dbReference type="ARBA" id="ARBA00023136"/>
    </source>
</evidence>
<dbReference type="Proteomes" id="UP000254118">
    <property type="component" value="Unassembled WGS sequence"/>
</dbReference>
<dbReference type="Pfam" id="PF00213">
    <property type="entry name" value="OSCP"/>
    <property type="match status" value="1"/>
</dbReference>
<accession>A0AA46BLP3</accession>
<keyword evidence="7" id="KW-1003">Cell membrane</keyword>
<evidence type="ECO:0000313" key="9">
    <source>
        <dbReference type="Proteomes" id="UP000254118"/>
    </source>
</evidence>
<reference evidence="8 9" key="1">
    <citation type="submission" date="2018-06" db="EMBL/GenBank/DDBJ databases">
        <authorList>
            <consortium name="Pathogen Informatics"/>
            <person name="Doyle S."/>
        </authorList>
    </citation>
    <scope>NUCLEOTIDE SEQUENCE [LARGE SCALE GENOMIC DNA]</scope>
    <source>
        <strain evidence="8 9">NCTC7915</strain>
    </source>
</reference>
<name>A0AA46BLP3_9MICO</name>
<comment type="subcellular location">
    <subcellularLocation>
        <location evidence="7">Cell membrane</location>
        <topology evidence="7">Peripheral membrane protein</topology>
    </subcellularLocation>
    <subcellularLocation>
        <location evidence="1">Membrane</location>
    </subcellularLocation>
</comment>